<feature type="domain" description="Glycosyltransferase 2-like" evidence="1">
    <location>
        <begin position="10"/>
        <end position="179"/>
    </location>
</feature>
<sequence length="739" mass="86566">MEKVGKTDVSVIMPVYNTEPYLREALDSLLKQTNPNIEIICVDDGSTDASASILKEYTEKDPRVQILRQNHQGAGAARNLGMESAQGEYLLFLDADDFFTDTLVEEIAKKGNKTNADVILFGARRYDDLTGRSEHVPRYLWRKLLPVQEVFSRKTMEGELFTLTTPAPWNKSFRREYIQEQKLKFQNLPNSNDVYFTLMALGAADRVAAVREDLVYYRVNYGGSLQNRKDQNPLCFLEAYESVYKELTRRGIYEELEIGFCNMVASGCVYNLRTLHSEQVRQKVIDKLCSDRFLDMHLLEHADEEYDMPENINYLRGLPYAREVRKERERRQNYGAIRCIKEGKSTGHPVVTVVIAAYNVEKYLEECLDSITGQTLKELEIICIDDGSTDYTLGILKHYAEEDERISVYTQENCGLSVTRNRGMKAASGDYIYFMDSDDWLEREALEQLAGRCQEHDLEVLYYDGCAFFEEKDMEDVHNEFDGYYQRKGNYPACCDGKEMFQRMQKTKEYRTNVGMQFFKRRYLEEHHFAFQPGILHEDIDFTFMTMLMAERCGYWKKEFFHRRVRLGSIMTAKTSFEHIYGLMKSYVAMEHFLGIHSMPEEMADVLYDTMHTVLWRAAKQYSEMPEAQKYAYEGLWGLDKIQFQTLVREHTRITEKLFRTYKEKSEINRKLQITYGEKFDRGVEIKKLKKELAETRKELTKTQKKLSGIQYSATYRVARVIGFPIRMIRKLFKKAKEQ</sequence>
<dbReference type="Pfam" id="PF00535">
    <property type="entry name" value="Glycos_transf_2"/>
    <property type="match status" value="2"/>
</dbReference>
<accession>A0ABR7EVF5</accession>
<evidence type="ECO:0000259" key="1">
    <source>
        <dbReference type="Pfam" id="PF00535"/>
    </source>
</evidence>
<gene>
    <name evidence="2" type="ORF">H8S07_08555</name>
</gene>
<dbReference type="PANTHER" id="PTHR22916">
    <property type="entry name" value="GLYCOSYLTRANSFERASE"/>
    <property type="match status" value="1"/>
</dbReference>
<dbReference type="Gene3D" id="3.90.550.10">
    <property type="entry name" value="Spore Coat Polysaccharide Biosynthesis Protein SpsA, Chain A"/>
    <property type="match status" value="2"/>
</dbReference>
<dbReference type="SUPFAM" id="SSF53448">
    <property type="entry name" value="Nucleotide-diphospho-sugar transferases"/>
    <property type="match status" value="2"/>
</dbReference>
<dbReference type="RefSeq" id="WP_186855863.1">
    <property type="nucleotide sequence ID" value="NZ_JACOOY010000009.1"/>
</dbReference>
<dbReference type="PANTHER" id="PTHR22916:SF3">
    <property type="entry name" value="UDP-GLCNAC:BETAGAL BETA-1,3-N-ACETYLGLUCOSAMINYLTRANSFERASE-LIKE PROTEIN 1"/>
    <property type="match status" value="1"/>
</dbReference>
<dbReference type="CDD" id="cd00761">
    <property type="entry name" value="Glyco_tranf_GTA_type"/>
    <property type="match status" value="2"/>
</dbReference>
<dbReference type="InterPro" id="IPR029044">
    <property type="entry name" value="Nucleotide-diphossugar_trans"/>
</dbReference>
<evidence type="ECO:0000313" key="2">
    <source>
        <dbReference type="EMBL" id="MBC5665328.1"/>
    </source>
</evidence>
<keyword evidence="3" id="KW-1185">Reference proteome</keyword>
<dbReference type="EMBL" id="JACOOY010000009">
    <property type="protein sequence ID" value="MBC5665328.1"/>
    <property type="molecule type" value="Genomic_DNA"/>
</dbReference>
<reference evidence="2 3" key="1">
    <citation type="submission" date="2020-08" db="EMBL/GenBank/DDBJ databases">
        <title>Genome public.</title>
        <authorList>
            <person name="Liu C."/>
            <person name="Sun Q."/>
        </authorList>
    </citation>
    <scope>NUCLEOTIDE SEQUENCE [LARGE SCALE GENOMIC DNA]</scope>
    <source>
        <strain evidence="2 3">NSJ-36</strain>
    </source>
</reference>
<name>A0ABR7EVF5_9FIRM</name>
<dbReference type="Proteomes" id="UP000647235">
    <property type="component" value="Unassembled WGS sequence"/>
</dbReference>
<dbReference type="InterPro" id="IPR001173">
    <property type="entry name" value="Glyco_trans_2-like"/>
</dbReference>
<protein>
    <submittedName>
        <fullName evidence="2">Glycosyltransferase</fullName>
    </submittedName>
</protein>
<comment type="caution">
    <text evidence="2">The sequence shown here is derived from an EMBL/GenBank/DDBJ whole genome shotgun (WGS) entry which is preliminary data.</text>
</comment>
<organism evidence="2 3">
    <name type="scientific">Dorea hominis</name>
    <dbReference type="NCBI Taxonomy" id="2763040"/>
    <lineage>
        <taxon>Bacteria</taxon>
        <taxon>Bacillati</taxon>
        <taxon>Bacillota</taxon>
        <taxon>Clostridia</taxon>
        <taxon>Lachnospirales</taxon>
        <taxon>Lachnospiraceae</taxon>
        <taxon>Dorea</taxon>
    </lineage>
</organism>
<proteinExistence type="predicted"/>
<feature type="domain" description="Glycosyltransferase 2-like" evidence="1">
    <location>
        <begin position="352"/>
        <end position="468"/>
    </location>
</feature>
<evidence type="ECO:0000313" key="3">
    <source>
        <dbReference type="Proteomes" id="UP000647235"/>
    </source>
</evidence>